<dbReference type="Gramene" id="LPERR12G01010.1">
    <property type="protein sequence ID" value="LPERR12G01010.1"/>
    <property type="gene ID" value="LPERR12G01010"/>
</dbReference>
<name>A0A0D9XW95_9ORYZ</name>
<reference evidence="2 3" key="1">
    <citation type="submission" date="2012-08" db="EMBL/GenBank/DDBJ databases">
        <title>Oryza genome evolution.</title>
        <authorList>
            <person name="Wing R.A."/>
        </authorList>
    </citation>
    <scope>NUCLEOTIDE SEQUENCE</scope>
</reference>
<accession>A0A0D9XW95</accession>
<reference evidence="3" key="2">
    <citation type="submission" date="2013-12" db="EMBL/GenBank/DDBJ databases">
        <authorList>
            <person name="Yu Y."/>
            <person name="Lee S."/>
            <person name="de Baynast K."/>
            <person name="Wissotski M."/>
            <person name="Liu L."/>
            <person name="Talag J."/>
            <person name="Goicoechea J."/>
            <person name="Angelova A."/>
            <person name="Jetty R."/>
            <person name="Kudrna D."/>
            <person name="Golser W."/>
            <person name="Rivera L."/>
            <person name="Zhang J."/>
            <person name="Wing R."/>
        </authorList>
    </citation>
    <scope>NUCLEOTIDE SEQUENCE</scope>
</reference>
<evidence type="ECO:0000256" key="1">
    <source>
        <dbReference type="SAM" id="MobiDB-lite"/>
    </source>
</evidence>
<keyword evidence="3" id="KW-1185">Reference proteome</keyword>
<proteinExistence type="predicted"/>
<dbReference type="HOGENOM" id="CLU_2444033_0_0_1"/>
<evidence type="ECO:0000313" key="2">
    <source>
        <dbReference type="EnsemblPlants" id="LPERR12G01010.1"/>
    </source>
</evidence>
<feature type="compositionally biased region" description="Polar residues" evidence="1">
    <location>
        <begin position="12"/>
        <end position="22"/>
    </location>
</feature>
<feature type="region of interest" description="Disordered" evidence="1">
    <location>
        <begin position="1"/>
        <end position="22"/>
    </location>
</feature>
<protein>
    <submittedName>
        <fullName evidence="2">Uncharacterized protein</fullName>
    </submittedName>
</protein>
<reference evidence="2" key="3">
    <citation type="submission" date="2015-04" db="UniProtKB">
        <authorList>
            <consortium name="EnsemblPlants"/>
        </authorList>
    </citation>
    <scope>IDENTIFICATION</scope>
</reference>
<dbReference type="EnsemblPlants" id="LPERR12G01010.1">
    <property type="protein sequence ID" value="LPERR12G01010.1"/>
    <property type="gene ID" value="LPERR12G01010"/>
</dbReference>
<organism evidence="2 3">
    <name type="scientific">Leersia perrieri</name>
    <dbReference type="NCBI Taxonomy" id="77586"/>
    <lineage>
        <taxon>Eukaryota</taxon>
        <taxon>Viridiplantae</taxon>
        <taxon>Streptophyta</taxon>
        <taxon>Embryophyta</taxon>
        <taxon>Tracheophyta</taxon>
        <taxon>Spermatophyta</taxon>
        <taxon>Magnoliopsida</taxon>
        <taxon>Liliopsida</taxon>
        <taxon>Poales</taxon>
        <taxon>Poaceae</taxon>
        <taxon>BOP clade</taxon>
        <taxon>Oryzoideae</taxon>
        <taxon>Oryzeae</taxon>
        <taxon>Oryzinae</taxon>
        <taxon>Leersia</taxon>
    </lineage>
</organism>
<dbReference type="AlphaFoldDB" id="A0A0D9XW95"/>
<sequence>MRVYKQNKKEGTTSLTDMQQSQLTTEDELIFNSAKLSCQQRNVHVTHGYQSNQDKDECGNEQTLQSENMADDMKKGCSAAVHNSYPREDN</sequence>
<evidence type="ECO:0000313" key="3">
    <source>
        <dbReference type="Proteomes" id="UP000032180"/>
    </source>
</evidence>
<dbReference type="Proteomes" id="UP000032180">
    <property type="component" value="Chromosome 12"/>
</dbReference>